<reference evidence="2 4" key="1">
    <citation type="submission" date="2008-03" db="EMBL/GenBank/DDBJ databases">
        <title>Annotation of Ixodes scapularis.</title>
        <authorList>
            <consortium name="Ixodes scapularis Genome Project Consortium"/>
            <person name="Caler E."/>
            <person name="Hannick L.I."/>
            <person name="Bidwell S."/>
            <person name="Joardar V."/>
            <person name="Thiagarajan M."/>
            <person name="Amedeo P."/>
            <person name="Galinsky K.J."/>
            <person name="Schobel S."/>
            <person name="Inman J."/>
            <person name="Hostetler J."/>
            <person name="Miller J."/>
            <person name="Hammond M."/>
            <person name="Megy K."/>
            <person name="Lawson D."/>
            <person name="Kodira C."/>
            <person name="Sutton G."/>
            <person name="Meyer J."/>
            <person name="Hill C.A."/>
            <person name="Birren B."/>
            <person name="Nene V."/>
            <person name="Collins F."/>
            <person name="Alarcon-Chaidez F."/>
            <person name="Wikel S."/>
            <person name="Strausberg R."/>
        </authorList>
    </citation>
    <scope>NUCLEOTIDE SEQUENCE [LARGE SCALE GENOMIC DNA]</scope>
    <source>
        <strain evidence="4">Wikel</strain>
        <strain evidence="2">Wikel colony</strain>
    </source>
</reference>
<reference evidence="3" key="2">
    <citation type="submission" date="2020-05" db="UniProtKB">
        <authorList>
            <consortium name="EnsemblMetazoa"/>
        </authorList>
    </citation>
    <scope>IDENTIFICATION</scope>
    <source>
        <strain evidence="3">wikel</strain>
    </source>
</reference>
<keyword evidence="4" id="KW-1185">Reference proteome</keyword>
<dbReference type="VEuPathDB" id="VectorBase:ISCI011798"/>
<evidence type="ECO:0000313" key="4">
    <source>
        <dbReference type="Proteomes" id="UP000001555"/>
    </source>
</evidence>
<evidence type="ECO:0000256" key="1">
    <source>
        <dbReference type="SAM" id="SignalP"/>
    </source>
</evidence>
<organism>
    <name type="scientific">Ixodes scapularis</name>
    <name type="common">Black-legged tick</name>
    <name type="synonym">Deer tick</name>
    <dbReference type="NCBI Taxonomy" id="6945"/>
    <lineage>
        <taxon>Eukaryota</taxon>
        <taxon>Metazoa</taxon>
        <taxon>Ecdysozoa</taxon>
        <taxon>Arthropoda</taxon>
        <taxon>Chelicerata</taxon>
        <taxon>Arachnida</taxon>
        <taxon>Acari</taxon>
        <taxon>Parasitiformes</taxon>
        <taxon>Ixodida</taxon>
        <taxon>Ixodoidea</taxon>
        <taxon>Ixodidae</taxon>
        <taxon>Ixodinae</taxon>
        <taxon>Ixodes</taxon>
    </lineage>
</organism>
<dbReference type="HOGENOM" id="CLU_3034690_0_0_1"/>
<dbReference type="InParanoid" id="B7Q783"/>
<dbReference type="Proteomes" id="UP000001555">
    <property type="component" value="Unassembled WGS sequence"/>
</dbReference>
<evidence type="ECO:0000313" key="3">
    <source>
        <dbReference type="EnsemblMetazoa" id="ISCW011798-PA"/>
    </source>
</evidence>
<dbReference type="VEuPathDB" id="VectorBase:ISCW011798"/>
<proteinExistence type="predicted"/>
<sequence>MTTTRPSSAKVIFALACVILSQNFGTVRCSTDNNIYDVLRLIYRLCAWNQVLCSE</sequence>
<dbReference type="EMBL" id="ABJB010251935">
    <property type="status" value="NOT_ANNOTATED_CDS"/>
    <property type="molecule type" value="Genomic_DNA"/>
</dbReference>
<dbReference type="OrthoDB" id="6432371at2759"/>
<dbReference type="PaxDb" id="6945-B7Q783"/>
<gene>
    <name evidence="2" type="ORF">IscW_ISCW011798</name>
</gene>
<dbReference type="VEuPathDB" id="VectorBase:ISCP_032360"/>
<dbReference type="EMBL" id="DS872889">
    <property type="protein sequence ID" value="EEC14705.1"/>
    <property type="molecule type" value="Genomic_DNA"/>
</dbReference>
<dbReference type="AlphaFoldDB" id="B7Q783"/>
<evidence type="ECO:0000313" key="2">
    <source>
        <dbReference type="EMBL" id="EEC14705.1"/>
    </source>
</evidence>
<feature type="chain" id="PRO_5014568248" description="Secreted protein" evidence="1">
    <location>
        <begin position="30"/>
        <end position="55"/>
    </location>
</feature>
<feature type="signal peptide" evidence="1">
    <location>
        <begin position="1"/>
        <end position="29"/>
    </location>
</feature>
<accession>B7Q783</accession>
<keyword evidence="1" id="KW-0732">Signal</keyword>
<evidence type="ECO:0008006" key="5">
    <source>
        <dbReference type="Google" id="ProtNLM"/>
    </source>
</evidence>
<dbReference type="EnsemblMetazoa" id="ISCW011798-RA">
    <property type="protein sequence ID" value="ISCW011798-PA"/>
    <property type="gene ID" value="ISCW011798"/>
</dbReference>
<name>B7Q783_IXOSC</name>
<protein>
    <recommendedName>
        <fullName evidence="5">Secreted protein</fullName>
    </recommendedName>
</protein>